<keyword evidence="1" id="KW-0496">Mitochondrion</keyword>
<gene>
    <name evidence="1" type="ORF">AEK19_MT0902</name>
</gene>
<dbReference type="EMBL" id="KY774314">
    <property type="protein sequence ID" value="ART31131.1"/>
    <property type="molecule type" value="Genomic_DNA"/>
</dbReference>
<evidence type="ECO:0000313" key="1">
    <source>
        <dbReference type="EMBL" id="ART31131.1"/>
    </source>
</evidence>
<protein>
    <submittedName>
        <fullName evidence="1">Uncharacterized protein</fullName>
    </submittedName>
</protein>
<organism evidence="1">
    <name type="scientific">Utricularia reniformis</name>
    <dbReference type="NCBI Taxonomy" id="192314"/>
    <lineage>
        <taxon>Eukaryota</taxon>
        <taxon>Viridiplantae</taxon>
        <taxon>Streptophyta</taxon>
        <taxon>Embryophyta</taxon>
        <taxon>Tracheophyta</taxon>
        <taxon>Spermatophyta</taxon>
        <taxon>Magnoliopsida</taxon>
        <taxon>eudicotyledons</taxon>
        <taxon>Gunneridae</taxon>
        <taxon>Pentapetalae</taxon>
        <taxon>asterids</taxon>
        <taxon>lamiids</taxon>
        <taxon>Lamiales</taxon>
        <taxon>Lentibulariaceae</taxon>
        <taxon>Utricularia</taxon>
    </lineage>
</organism>
<accession>A0A1Y0B157</accession>
<reference evidence="1" key="1">
    <citation type="submission" date="2017-03" db="EMBL/GenBank/DDBJ databases">
        <title>The mitochondrial genome of the carnivorous plant Utricularia reniformis (Lentibulariaceae): structure, comparative analysis and evolutionary landmarks.</title>
        <authorList>
            <person name="Silva S.R."/>
            <person name="Alvarenga D.O."/>
            <person name="Michael T.P."/>
            <person name="Miranda V.F.O."/>
            <person name="Varani A.M."/>
        </authorList>
    </citation>
    <scope>NUCLEOTIDE SEQUENCE</scope>
</reference>
<proteinExistence type="predicted"/>
<name>A0A1Y0B157_9LAMI</name>
<dbReference type="AlphaFoldDB" id="A0A1Y0B157"/>
<geneLocation type="mitochondrion" evidence="1"/>
<sequence length="75" mass="8612">MGTSSAKVTEWVSRQSLDYVILSAPLRVHSVMASMIDSYPQKRILYRIEERWSTPKTKRSYLVLASSCKTLTNMN</sequence>